<evidence type="ECO:0000256" key="5">
    <source>
        <dbReference type="ARBA" id="ARBA00023136"/>
    </source>
</evidence>
<feature type="transmembrane region" description="Helical" evidence="6">
    <location>
        <begin position="409"/>
        <end position="433"/>
    </location>
</feature>
<dbReference type="PANTHER" id="PTHR30572">
    <property type="entry name" value="MEMBRANE COMPONENT OF TRANSPORTER-RELATED"/>
    <property type="match status" value="1"/>
</dbReference>
<feature type="domain" description="MacB-like periplasmic core" evidence="8">
    <location>
        <begin position="17"/>
        <end position="228"/>
    </location>
</feature>
<evidence type="ECO:0000256" key="6">
    <source>
        <dbReference type="SAM" id="Phobius"/>
    </source>
</evidence>
<proteinExistence type="predicted"/>
<feature type="transmembrane region" description="Helical" evidence="6">
    <location>
        <begin position="717"/>
        <end position="736"/>
    </location>
</feature>
<feature type="domain" description="MacB-like periplasmic core" evidence="8">
    <location>
        <begin position="426"/>
        <end position="608"/>
    </location>
</feature>
<evidence type="ECO:0000259" key="7">
    <source>
        <dbReference type="Pfam" id="PF02687"/>
    </source>
</evidence>
<evidence type="ECO:0000313" key="10">
    <source>
        <dbReference type="Proteomes" id="UP001596023"/>
    </source>
</evidence>
<keyword evidence="3 6" id="KW-0812">Transmembrane</keyword>
<protein>
    <submittedName>
        <fullName evidence="9">ABC transporter permease</fullName>
    </submittedName>
</protein>
<organism evidence="9 10">
    <name type="scientific">Dysgonomonas termitidis</name>
    <dbReference type="NCBI Taxonomy" id="1516126"/>
    <lineage>
        <taxon>Bacteria</taxon>
        <taxon>Pseudomonadati</taxon>
        <taxon>Bacteroidota</taxon>
        <taxon>Bacteroidia</taxon>
        <taxon>Bacteroidales</taxon>
        <taxon>Dysgonomonadaceae</taxon>
        <taxon>Dysgonomonas</taxon>
    </lineage>
</organism>
<dbReference type="InterPro" id="IPR050250">
    <property type="entry name" value="Macrolide_Exporter_MacB"/>
</dbReference>
<accession>A0ABV9L3Z3</accession>
<gene>
    <name evidence="9" type="ORF">ACFO6W_23680</name>
</gene>
<keyword evidence="10" id="KW-1185">Reference proteome</keyword>
<feature type="transmembrane region" description="Helical" evidence="6">
    <location>
        <begin position="664"/>
        <end position="686"/>
    </location>
</feature>
<feature type="domain" description="ABC3 transporter permease C-terminal" evidence="7">
    <location>
        <begin position="279"/>
        <end position="387"/>
    </location>
</feature>
<evidence type="ECO:0000256" key="1">
    <source>
        <dbReference type="ARBA" id="ARBA00004651"/>
    </source>
</evidence>
<dbReference type="PANTHER" id="PTHR30572:SF18">
    <property type="entry name" value="ABC-TYPE MACROLIDE FAMILY EXPORT SYSTEM PERMEASE COMPONENT 2"/>
    <property type="match status" value="1"/>
</dbReference>
<evidence type="ECO:0000256" key="4">
    <source>
        <dbReference type="ARBA" id="ARBA00022989"/>
    </source>
</evidence>
<evidence type="ECO:0000259" key="8">
    <source>
        <dbReference type="Pfam" id="PF12704"/>
    </source>
</evidence>
<evidence type="ECO:0000256" key="2">
    <source>
        <dbReference type="ARBA" id="ARBA00022475"/>
    </source>
</evidence>
<feature type="transmembrane region" description="Helical" evidence="6">
    <location>
        <begin position="327"/>
        <end position="346"/>
    </location>
</feature>
<sequence length="787" mass="89508">MKQFFRNFRKQKTVGTLNICGLSLGIMVSVTVGLWAINELSFDNFHKNGERMYRVVQNFRYSSKPVRAATAFKPLGELAAAEIPEIEQMCRVVIENNGIEIDQITYFNVRNIITDHNFFSFFTFPLKEGDIKTAFSAPDNVIFTESAARKYFPNENPMGKTVRFHGWTFTVSAIMYDMPKNSHIQADVVFPLFSFFKDWQWESSFNYDTYFILLPGTDIHSIENKVTQINKRGISTFIRDANFSVDLEPLKEIHFSKTSAGFDSAVKGNKGLLNTFIGVAIAILIIACINFTNLFISTSFIRAKTIGIKKSLGAGKKLLIVDFYKETAIYILIAIFLGILLTTVALPVFNNYTRSNVVLDFFSPGLYIFTVSLFIITILMAGSFPAFQMTKFGVIETLRGKFRGKRMSVFQKILIIIQFTTSICLLIIVLFFAKQIDQILDQDLGFDNKNIVYMNGWRDFGRDYKALREELVQDPSIMDVAMKQYDLPLEMGNGIGGKNVENGEQILLDLSEVSPNYFDFFRMEFIAGENPLYQESAASSRFCVLNERAVQLLGLKDPVGKSFQIISIGGKLSENEGKEYVVKGVIRDSYVKSLYQEPDAQMYLNLSRDDHNPIFFKIAGDPQRAIRTIEKKWKQMLPNVPFEYHYLDTTYEAQYASEMSARNVLSYALVITLIITVMGLYAMIFYSTQRRIKEIGIRKINGATVLDLLALLNKDTIIWIIISFLIACPVSYYFVARWLDGFVVKTSLSIWVFLGAGALSFIIAMLTVCYQTWKAANMNPVDAIQNE</sequence>
<evidence type="ECO:0000313" key="9">
    <source>
        <dbReference type="EMBL" id="MFC4676686.1"/>
    </source>
</evidence>
<feature type="transmembrane region" description="Helical" evidence="6">
    <location>
        <begin position="276"/>
        <end position="301"/>
    </location>
</feature>
<dbReference type="InterPro" id="IPR003838">
    <property type="entry name" value="ABC3_permease_C"/>
</dbReference>
<reference evidence="10" key="1">
    <citation type="journal article" date="2019" name="Int. J. Syst. Evol. Microbiol.">
        <title>The Global Catalogue of Microorganisms (GCM) 10K type strain sequencing project: providing services to taxonomists for standard genome sequencing and annotation.</title>
        <authorList>
            <consortium name="The Broad Institute Genomics Platform"/>
            <consortium name="The Broad Institute Genome Sequencing Center for Infectious Disease"/>
            <person name="Wu L."/>
            <person name="Ma J."/>
        </authorList>
    </citation>
    <scope>NUCLEOTIDE SEQUENCE [LARGE SCALE GENOMIC DNA]</scope>
    <source>
        <strain evidence="10">CCUG 66188</strain>
    </source>
</reference>
<dbReference type="Pfam" id="PF12704">
    <property type="entry name" value="MacB_PCD"/>
    <property type="match status" value="2"/>
</dbReference>
<keyword evidence="5 6" id="KW-0472">Membrane</keyword>
<keyword evidence="2" id="KW-1003">Cell membrane</keyword>
<comment type="caution">
    <text evidence="9">The sequence shown here is derived from an EMBL/GenBank/DDBJ whole genome shotgun (WGS) entry which is preliminary data.</text>
</comment>
<dbReference type="Pfam" id="PF02687">
    <property type="entry name" value="FtsX"/>
    <property type="match status" value="2"/>
</dbReference>
<feature type="transmembrane region" description="Helical" evidence="6">
    <location>
        <begin position="16"/>
        <end position="37"/>
    </location>
</feature>
<feature type="domain" description="ABC3 transporter permease C-terminal" evidence="7">
    <location>
        <begin position="668"/>
        <end position="780"/>
    </location>
</feature>
<feature type="transmembrane region" description="Helical" evidence="6">
    <location>
        <begin position="748"/>
        <end position="770"/>
    </location>
</feature>
<dbReference type="RefSeq" id="WP_380001161.1">
    <property type="nucleotide sequence ID" value="NZ_JBHSGN010000156.1"/>
</dbReference>
<keyword evidence="4 6" id="KW-1133">Transmembrane helix</keyword>
<evidence type="ECO:0000256" key="3">
    <source>
        <dbReference type="ARBA" id="ARBA00022692"/>
    </source>
</evidence>
<dbReference type="EMBL" id="JBHSGN010000156">
    <property type="protein sequence ID" value="MFC4676686.1"/>
    <property type="molecule type" value="Genomic_DNA"/>
</dbReference>
<name>A0ABV9L3Z3_9BACT</name>
<comment type="subcellular location">
    <subcellularLocation>
        <location evidence="1">Cell membrane</location>
        <topology evidence="1">Multi-pass membrane protein</topology>
    </subcellularLocation>
</comment>
<feature type="transmembrane region" description="Helical" evidence="6">
    <location>
        <begin position="366"/>
        <end position="388"/>
    </location>
</feature>
<dbReference type="InterPro" id="IPR025857">
    <property type="entry name" value="MacB_PCD"/>
</dbReference>
<dbReference type="Proteomes" id="UP001596023">
    <property type="component" value="Unassembled WGS sequence"/>
</dbReference>